<evidence type="ECO:0000313" key="3">
    <source>
        <dbReference type="Proteomes" id="UP000566711"/>
    </source>
</evidence>
<organism evidence="2 3">
    <name type="scientific">Rugamonas fusca</name>
    <dbReference type="NCBI Taxonomy" id="2758568"/>
    <lineage>
        <taxon>Bacteria</taxon>
        <taxon>Pseudomonadati</taxon>
        <taxon>Pseudomonadota</taxon>
        <taxon>Betaproteobacteria</taxon>
        <taxon>Burkholderiales</taxon>
        <taxon>Oxalobacteraceae</taxon>
        <taxon>Telluria group</taxon>
        <taxon>Rugamonas</taxon>
    </lineage>
</organism>
<evidence type="ECO:0000313" key="2">
    <source>
        <dbReference type="EMBL" id="MBA5605852.1"/>
    </source>
</evidence>
<dbReference type="Pfam" id="PF01464">
    <property type="entry name" value="SLT"/>
    <property type="match status" value="1"/>
</dbReference>
<dbReference type="InterPro" id="IPR023346">
    <property type="entry name" value="Lysozyme-like_dom_sf"/>
</dbReference>
<proteinExistence type="predicted"/>
<evidence type="ECO:0000259" key="1">
    <source>
        <dbReference type="Pfam" id="PF01464"/>
    </source>
</evidence>
<dbReference type="SUPFAM" id="SSF53955">
    <property type="entry name" value="Lysozyme-like"/>
    <property type="match status" value="1"/>
</dbReference>
<comment type="caution">
    <text evidence="2">The sequence shown here is derived from an EMBL/GenBank/DDBJ whole genome shotgun (WGS) entry which is preliminary data.</text>
</comment>
<accession>A0A7W2I6U1</accession>
<dbReference type="AlphaFoldDB" id="A0A7W2I6U1"/>
<sequence length="188" mass="20952">MVVAGKLAHATDACDQYRPTLVREAQAVYGLAAPVPMFAAQLRQESSCRASITAWDNGRGLAQFMDDTSKQVAHMYPEIGAPDPYSPKWAIRALVRYDGWLHKRVQGDTECERWGAALKSYNGGLGYVLKAQRLSTTSGAWFGATEDINAGQSAQNFDYSRRYPRLILFQHQRLYTAWGATVCLEGQR</sequence>
<name>A0A7W2I6U1_9BURK</name>
<dbReference type="EMBL" id="JACEZS010000008">
    <property type="protein sequence ID" value="MBA5605852.1"/>
    <property type="molecule type" value="Genomic_DNA"/>
</dbReference>
<gene>
    <name evidence="2" type="ORF">H3H36_10820</name>
</gene>
<dbReference type="Proteomes" id="UP000566711">
    <property type="component" value="Unassembled WGS sequence"/>
</dbReference>
<feature type="domain" description="Transglycosylase SLT" evidence="1">
    <location>
        <begin position="35"/>
        <end position="137"/>
    </location>
</feature>
<dbReference type="Gene3D" id="1.10.530.10">
    <property type="match status" value="1"/>
</dbReference>
<reference evidence="2 3" key="1">
    <citation type="submission" date="2020-07" db="EMBL/GenBank/DDBJ databases">
        <title>Novel species isolated from subtropical streams in China.</title>
        <authorList>
            <person name="Lu H."/>
        </authorList>
    </citation>
    <scope>NUCLEOTIDE SEQUENCE [LARGE SCALE GENOMIC DNA]</scope>
    <source>
        <strain evidence="2 3">FT3S</strain>
    </source>
</reference>
<protein>
    <submittedName>
        <fullName evidence="2">Transglycosylase SLT domain-containing protein</fullName>
    </submittedName>
</protein>
<dbReference type="InterPro" id="IPR008258">
    <property type="entry name" value="Transglycosylase_SLT_dom_1"/>
</dbReference>
<keyword evidence="3" id="KW-1185">Reference proteome</keyword>